<protein>
    <submittedName>
        <fullName evidence="1">Uncharacterized protein</fullName>
    </submittedName>
</protein>
<organism evidence="1">
    <name type="scientific">Anguilla anguilla</name>
    <name type="common">European freshwater eel</name>
    <name type="synonym">Muraena anguilla</name>
    <dbReference type="NCBI Taxonomy" id="7936"/>
    <lineage>
        <taxon>Eukaryota</taxon>
        <taxon>Metazoa</taxon>
        <taxon>Chordata</taxon>
        <taxon>Craniata</taxon>
        <taxon>Vertebrata</taxon>
        <taxon>Euteleostomi</taxon>
        <taxon>Actinopterygii</taxon>
        <taxon>Neopterygii</taxon>
        <taxon>Teleostei</taxon>
        <taxon>Anguilliformes</taxon>
        <taxon>Anguillidae</taxon>
        <taxon>Anguilla</taxon>
    </lineage>
</organism>
<accession>A0A0E9Q626</accession>
<dbReference type="AlphaFoldDB" id="A0A0E9Q626"/>
<dbReference type="EMBL" id="GBXM01096600">
    <property type="protein sequence ID" value="JAH11977.1"/>
    <property type="molecule type" value="Transcribed_RNA"/>
</dbReference>
<proteinExistence type="predicted"/>
<evidence type="ECO:0000313" key="1">
    <source>
        <dbReference type="EMBL" id="JAH11977.1"/>
    </source>
</evidence>
<sequence length="27" mass="3171">MLISARFPLRKQTQNNSTIITDNGQWH</sequence>
<reference evidence="1" key="2">
    <citation type="journal article" date="2015" name="Fish Shellfish Immunol.">
        <title>Early steps in the European eel (Anguilla anguilla)-Vibrio vulnificus interaction in the gills: Role of the RtxA13 toxin.</title>
        <authorList>
            <person name="Callol A."/>
            <person name="Pajuelo D."/>
            <person name="Ebbesson L."/>
            <person name="Teles M."/>
            <person name="MacKenzie S."/>
            <person name="Amaro C."/>
        </authorList>
    </citation>
    <scope>NUCLEOTIDE SEQUENCE</scope>
</reference>
<reference evidence="1" key="1">
    <citation type="submission" date="2014-11" db="EMBL/GenBank/DDBJ databases">
        <authorList>
            <person name="Amaro Gonzalez C."/>
        </authorList>
    </citation>
    <scope>NUCLEOTIDE SEQUENCE</scope>
</reference>
<name>A0A0E9Q626_ANGAN</name>